<evidence type="ECO:0000313" key="2">
    <source>
        <dbReference type="EMBL" id="CAF90763.1"/>
    </source>
</evidence>
<sequence length="309" mass="32762">MTPGNGNAQSARRRAAEAPLESRVLTHLIEGFVIQEGAQPFPVERPSFSVGSLKTLSGDGHMHDLSTLLKGLQEPRLTCELCGKVDFASIFKRPRRFCSACAKRYSLGCTRRVALFPERRSSLEKGRSRRILSGTLRAVLLEYRKASAAPLCTSASRPAAPRLSAHRDPREPGVAAPQTPVAEGAELPASPCGPLPSEPGRWKRRGRLRVHLLSAWVSGDSRGVPLPGDRRPGAAAAEGGPPHGHHEHQSGPCAEDLGPDQLAQGLVASHTRLGGLQPLAWTENTQTSTSGQGLSDGTSGSGSSAEPPK</sequence>
<feature type="region of interest" description="Disordered" evidence="1">
    <location>
        <begin position="219"/>
        <end position="259"/>
    </location>
</feature>
<name>Q4T8L9_TETNG</name>
<dbReference type="Gene3D" id="3.30.60.160">
    <property type="match status" value="1"/>
</dbReference>
<dbReference type="EMBL" id="CAAE01007770">
    <property type="protein sequence ID" value="CAF90763.1"/>
    <property type="molecule type" value="Genomic_DNA"/>
</dbReference>
<reference evidence="2" key="2">
    <citation type="submission" date="2004-02" db="EMBL/GenBank/DDBJ databases">
        <authorList>
            <consortium name="Genoscope"/>
            <consortium name="Whitehead Institute Centre for Genome Research"/>
        </authorList>
    </citation>
    <scope>NUCLEOTIDE SEQUENCE</scope>
</reference>
<feature type="region of interest" description="Disordered" evidence="1">
    <location>
        <begin position="275"/>
        <end position="309"/>
    </location>
</feature>
<evidence type="ECO:0000256" key="1">
    <source>
        <dbReference type="SAM" id="MobiDB-lite"/>
    </source>
</evidence>
<dbReference type="KEGG" id="tng:GSTEN00005168G001"/>
<organism evidence="2">
    <name type="scientific">Tetraodon nigroviridis</name>
    <name type="common">Spotted green pufferfish</name>
    <name type="synonym">Chelonodon nigroviridis</name>
    <dbReference type="NCBI Taxonomy" id="99883"/>
    <lineage>
        <taxon>Eukaryota</taxon>
        <taxon>Metazoa</taxon>
        <taxon>Chordata</taxon>
        <taxon>Craniata</taxon>
        <taxon>Vertebrata</taxon>
        <taxon>Euteleostomi</taxon>
        <taxon>Actinopterygii</taxon>
        <taxon>Neopterygii</taxon>
        <taxon>Teleostei</taxon>
        <taxon>Neoteleostei</taxon>
        <taxon>Acanthomorphata</taxon>
        <taxon>Eupercaria</taxon>
        <taxon>Tetraodontiformes</taxon>
        <taxon>Tetradontoidea</taxon>
        <taxon>Tetraodontidae</taxon>
        <taxon>Tetraodon</taxon>
    </lineage>
</organism>
<accession>Q4T8L9</accession>
<dbReference type="OrthoDB" id="2390104at2759"/>
<feature type="region of interest" description="Disordered" evidence="1">
    <location>
        <begin position="154"/>
        <end position="178"/>
    </location>
</feature>
<dbReference type="InterPro" id="IPR038603">
    <property type="entry name" value="Znf_FCS_sf"/>
</dbReference>
<comment type="caution">
    <text evidence="2">The sequence shown here is derived from an EMBL/GenBank/DDBJ whole genome shotgun (WGS) entry which is preliminary data.</text>
</comment>
<feature type="compositionally biased region" description="Low complexity" evidence="1">
    <location>
        <begin position="285"/>
        <end position="309"/>
    </location>
</feature>
<proteinExistence type="predicted"/>
<feature type="compositionally biased region" description="Low complexity" evidence="1">
    <location>
        <begin position="154"/>
        <end position="163"/>
    </location>
</feature>
<reference evidence="2" key="1">
    <citation type="journal article" date="2004" name="Nature">
        <title>Genome duplication in the teleost fish Tetraodon nigroviridis reveals the early vertebrate proto-karyotype.</title>
        <authorList>
            <person name="Jaillon O."/>
            <person name="Aury J.-M."/>
            <person name="Brunet F."/>
            <person name="Petit J.-L."/>
            <person name="Stange-Thomann N."/>
            <person name="Mauceli E."/>
            <person name="Bouneau L."/>
            <person name="Fischer C."/>
            <person name="Ozouf-Costaz C."/>
            <person name="Bernot A."/>
            <person name="Nicaud S."/>
            <person name="Jaffe D."/>
            <person name="Fisher S."/>
            <person name="Lutfalla G."/>
            <person name="Dossat C."/>
            <person name="Segurens B."/>
            <person name="Dasilva C."/>
            <person name="Salanoubat M."/>
            <person name="Levy M."/>
            <person name="Boudet N."/>
            <person name="Castellano S."/>
            <person name="Anthouard V."/>
            <person name="Jubin C."/>
            <person name="Castelli V."/>
            <person name="Katinka M."/>
            <person name="Vacherie B."/>
            <person name="Biemont C."/>
            <person name="Skalli Z."/>
            <person name="Cattolico L."/>
            <person name="Poulain J."/>
            <person name="De Berardinis V."/>
            <person name="Cruaud C."/>
            <person name="Duprat S."/>
            <person name="Brottier P."/>
            <person name="Coutanceau J.-P."/>
            <person name="Gouzy J."/>
            <person name="Parra G."/>
            <person name="Lardier G."/>
            <person name="Chapple C."/>
            <person name="McKernan K.J."/>
            <person name="McEwan P."/>
            <person name="Bosak S."/>
            <person name="Kellis M."/>
            <person name="Volff J.-N."/>
            <person name="Guigo R."/>
            <person name="Zody M.C."/>
            <person name="Mesirov J."/>
            <person name="Lindblad-Toh K."/>
            <person name="Birren B."/>
            <person name="Nusbaum C."/>
            <person name="Kahn D."/>
            <person name="Robinson-Rechavi M."/>
            <person name="Laudet V."/>
            <person name="Schachter V."/>
            <person name="Quetier F."/>
            <person name="Saurin W."/>
            <person name="Scarpelli C."/>
            <person name="Wincker P."/>
            <person name="Lander E.S."/>
            <person name="Weissenbach J."/>
            <person name="Roest Crollius H."/>
        </authorList>
    </citation>
    <scope>NUCLEOTIDE SEQUENCE [LARGE SCALE GENOMIC DNA]</scope>
</reference>
<protein>
    <submittedName>
        <fullName evidence="2">(spotted green pufferfish) hypothetical protein</fullName>
    </submittedName>
</protein>
<gene>
    <name evidence="2" type="ORF">GSTENG00005168001</name>
</gene>
<dbReference type="AlphaFoldDB" id="Q4T8L9"/>